<dbReference type="GO" id="GO:0046872">
    <property type="term" value="F:metal ion binding"/>
    <property type="evidence" value="ECO:0007669"/>
    <property type="project" value="UniProtKB-KW"/>
</dbReference>
<dbReference type="AlphaFoldDB" id="A0A510I835"/>
<organism evidence="6 7">
    <name type="scientific">Vibrio rotiferianus</name>
    <dbReference type="NCBI Taxonomy" id="190895"/>
    <lineage>
        <taxon>Bacteria</taxon>
        <taxon>Pseudomonadati</taxon>
        <taxon>Pseudomonadota</taxon>
        <taxon>Gammaproteobacteria</taxon>
        <taxon>Vibrionales</taxon>
        <taxon>Vibrionaceae</taxon>
        <taxon>Vibrio</taxon>
    </lineage>
</organism>
<dbReference type="RefSeq" id="WP_232055372.1">
    <property type="nucleotide sequence ID" value="NZ_AP019798.1"/>
</dbReference>
<evidence type="ECO:0000256" key="3">
    <source>
        <dbReference type="ARBA" id="ARBA00022801"/>
    </source>
</evidence>
<evidence type="ECO:0000256" key="2">
    <source>
        <dbReference type="ARBA" id="ARBA00022723"/>
    </source>
</evidence>
<keyword evidence="4" id="KW-0862">Zinc</keyword>
<keyword evidence="2" id="KW-0479">Metal-binding</keyword>
<dbReference type="Proteomes" id="UP000315115">
    <property type="component" value="Chromosome 1"/>
</dbReference>
<proteinExistence type="predicted"/>
<dbReference type="InterPro" id="IPR036866">
    <property type="entry name" value="RibonucZ/Hydroxyglut_hydro"/>
</dbReference>
<dbReference type="GO" id="GO:0016787">
    <property type="term" value="F:hydrolase activity"/>
    <property type="evidence" value="ECO:0007669"/>
    <property type="project" value="UniProtKB-KW"/>
</dbReference>
<dbReference type="EMBL" id="AP019798">
    <property type="protein sequence ID" value="BBL88576.1"/>
    <property type="molecule type" value="Genomic_DNA"/>
</dbReference>
<sequence>MALKYQVVPVTSFSQNCSIVWCDETMKGIVVDPGGDEKQLAMLIKELGVEVVNLVLTHGHLDHVGGTEPLSALLGGTEIVGPHKADNFWLQGLEGQSQMFGFPLTEAFEPHQWLNEGDKVTFGNQTLNVIHTPGHTPGHVVLYSEEARLAFVGDVLFNGSVGRTDFPQGDFNTLISSIKEKLWPLGNDVTFVPGHGPQSTFGHERKKKLSTGIAGGFSYAPIRLSYWQRPSRRIVI</sequence>
<evidence type="ECO:0000259" key="5">
    <source>
        <dbReference type="SMART" id="SM00849"/>
    </source>
</evidence>
<dbReference type="PANTHER" id="PTHR46233">
    <property type="entry name" value="HYDROXYACYLGLUTATHIONE HYDROLASE GLOC"/>
    <property type="match status" value="1"/>
</dbReference>
<dbReference type="Gene3D" id="3.60.15.10">
    <property type="entry name" value="Ribonuclease Z/Hydroxyacylglutathione hydrolase-like"/>
    <property type="match status" value="1"/>
</dbReference>
<keyword evidence="3 6" id="KW-0378">Hydrolase</keyword>
<dbReference type="PANTHER" id="PTHR46233:SF3">
    <property type="entry name" value="HYDROXYACYLGLUTATHIONE HYDROLASE GLOC"/>
    <property type="match status" value="1"/>
</dbReference>
<dbReference type="CDD" id="cd07737">
    <property type="entry name" value="YcbL-like_MBL-fold"/>
    <property type="match status" value="1"/>
</dbReference>
<gene>
    <name evidence="6" type="ORF">VroAM7_12290</name>
</gene>
<dbReference type="InterPro" id="IPR001279">
    <property type="entry name" value="Metallo-B-lactamas"/>
</dbReference>
<accession>A0A510I835</accession>
<evidence type="ECO:0000313" key="6">
    <source>
        <dbReference type="EMBL" id="BBL88576.1"/>
    </source>
</evidence>
<feature type="domain" description="Metallo-beta-lactamase" evidence="5">
    <location>
        <begin position="14"/>
        <end position="195"/>
    </location>
</feature>
<dbReference type="SUPFAM" id="SSF56281">
    <property type="entry name" value="Metallo-hydrolase/oxidoreductase"/>
    <property type="match status" value="1"/>
</dbReference>
<evidence type="ECO:0000313" key="7">
    <source>
        <dbReference type="Proteomes" id="UP000315115"/>
    </source>
</evidence>
<dbReference type="SMART" id="SM00849">
    <property type="entry name" value="Lactamase_B"/>
    <property type="match status" value="1"/>
</dbReference>
<dbReference type="InterPro" id="IPR051453">
    <property type="entry name" value="MBL_Glyoxalase_II"/>
</dbReference>
<name>A0A510I835_9VIBR</name>
<evidence type="ECO:0000256" key="4">
    <source>
        <dbReference type="ARBA" id="ARBA00022833"/>
    </source>
</evidence>
<protein>
    <submittedName>
        <fullName evidence="6">MBL fold metallo-hydrolase</fullName>
    </submittedName>
</protein>
<comment type="cofactor">
    <cofactor evidence="1">
        <name>Zn(2+)</name>
        <dbReference type="ChEBI" id="CHEBI:29105"/>
    </cofactor>
</comment>
<dbReference type="Pfam" id="PF00753">
    <property type="entry name" value="Lactamase_B"/>
    <property type="match status" value="1"/>
</dbReference>
<evidence type="ECO:0000256" key="1">
    <source>
        <dbReference type="ARBA" id="ARBA00001947"/>
    </source>
</evidence>
<reference evidence="7" key="1">
    <citation type="submission" date="2019-07" db="EMBL/GenBank/DDBJ databases">
        <title>Complete Genome Sequences of Vibrion rotiferianus strain AM7.</title>
        <authorList>
            <person name="Miyazaki K."/>
            <person name="Wiseschart A."/>
            <person name="Pootanakit K."/>
            <person name="Ishimori K."/>
            <person name="Kitahara K."/>
        </authorList>
    </citation>
    <scope>NUCLEOTIDE SEQUENCE [LARGE SCALE GENOMIC DNA]</scope>
    <source>
        <strain evidence="7">AM7</strain>
    </source>
</reference>